<evidence type="ECO:0000313" key="1">
    <source>
        <dbReference type="EMBL" id="GAA4651077.1"/>
    </source>
</evidence>
<dbReference type="RefSeq" id="WP_211830397.1">
    <property type="nucleotide sequence ID" value="NZ_BAABFL010000436.1"/>
</dbReference>
<gene>
    <name evidence="1" type="ORF">GCM10023116_33600</name>
</gene>
<reference evidence="2" key="1">
    <citation type="journal article" date="2019" name="Int. J. Syst. Evol. Microbiol.">
        <title>The Global Catalogue of Microorganisms (GCM) 10K type strain sequencing project: providing services to taxonomists for standard genome sequencing and annotation.</title>
        <authorList>
            <consortium name="The Broad Institute Genomics Platform"/>
            <consortium name="The Broad Institute Genome Sequencing Center for Infectious Disease"/>
            <person name="Wu L."/>
            <person name="Ma J."/>
        </authorList>
    </citation>
    <scope>NUCLEOTIDE SEQUENCE [LARGE SCALE GENOMIC DNA]</scope>
    <source>
        <strain evidence="2">JCM 17805</strain>
    </source>
</reference>
<comment type="caution">
    <text evidence="1">The sequence shown here is derived from an EMBL/GenBank/DDBJ whole genome shotgun (WGS) entry which is preliminary data.</text>
</comment>
<accession>A0ABP8V801</accession>
<dbReference type="Proteomes" id="UP001500604">
    <property type="component" value="Unassembled WGS sequence"/>
</dbReference>
<evidence type="ECO:0000313" key="2">
    <source>
        <dbReference type="Proteomes" id="UP001500604"/>
    </source>
</evidence>
<dbReference type="EMBL" id="BAABFL010000436">
    <property type="protein sequence ID" value="GAA4651077.1"/>
    <property type="molecule type" value="Genomic_DNA"/>
</dbReference>
<protein>
    <submittedName>
        <fullName evidence="1">Uncharacterized protein</fullName>
    </submittedName>
</protein>
<sequence>MKSWPRRLDPDYNASKKDILAMQEAIMQVQMKTDNRYHELNNKIEAVKSEMHREFAGIRTEMAAIRTDIASMNR</sequence>
<dbReference type="Gene3D" id="1.20.58.130">
    <property type="match status" value="1"/>
</dbReference>
<organism evidence="1 2">
    <name type="scientific">Kistimonas scapharcae</name>
    <dbReference type="NCBI Taxonomy" id="1036133"/>
    <lineage>
        <taxon>Bacteria</taxon>
        <taxon>Pseudomonadati</taxon>
        <taxon>Pseudomonadota</taxon>
        <taxon>Gammaproteobacteria</taxon>
        <taxon>Oceanospirillales</taxon>
        <taxon>Endozoicomonadaceae</taxon>
        <taxon>Kistimonas</taxon>
    </lineage>
</organism>
<proteinExistence type="predicted"/>
<keyword evidence="2" id="KW-1185">Reference proteome</keyword>
<name>A0ABP8V801_9GAMM</name>